<comment type="caution">
    <text evidence="1">The sequence shown here is derived from an EMBL/GenBank/DDBJ whole genome shotgun (WGS) entry which is preliminary data.</text>
</comment>
<name>A0ACC0MQH7_RHOML</name>
<organism evidence="1 2">
    <name type="scientific">Rhododendron molle</name>
    <name type="common">Chinese azalea</name>
    <name type="synonym">Azalea mollis</name>
    <dbReference type="NCBI Taxonomy" id="49168"/>
    <lineage>
        <taxon>Eukaryota</taxon>
        <taxon>Viridiplantae</taxon>
        <taxon>Streptophyta</taxon>
        <taxon>Embryophyta</taxon>
        <taxon>Tracheophyta</taxon>
        <taxon>Spermatophyta</taxon>
        <taxon>Magnoliopsida</taxon>
        <taxon>eudicotyledons</taxon>
        <taxon>Gunneridae</taxon>
        <taxon>Pentapetalae</taxon>
        <taxon>asterids</taxon>
        <taxon>Ericales</taxon>
        <taxon>Ericaceae</taxon>
        <taxon>Ericoideae</taxon>
        <taxon>Rhodoreae</taxon>
        <taxon>Rhododendron</taxon>
    </lineage>
</organism>
<dbReference type="EMBL" id="CM046395">
    <property type="protein sequence ID" value="KAI8542762.1"/>
    <property type="molecule type" value="Genomic_DNA"/>
</dbReference>
<proteinExistence type="predicted"/>
<protein>
    <submittedName>
        <fullName evidence="1">Uncharacterized protein</fullName>
    </submittedName>
</protein>
<gene>
    <name evidence="1" type="ORF">RHMOL_Rhmol08G0164900</name>
</gene>
<evidence type="ECO:0000313" key="2">
    <source>
        <dbReference type="Proteomes" id="UP001062846"/>
    </source>
</evidence>
<keyword evidence="2" id="KW-1185">Reference proteome</keyword>
<reference evidence="1" key="1">
    <citation type="submission" date="2022-02" db="EMBL/GenBank/DDBJ databases">
        <title>Plant Genome Project.</title>
        <authorList>
            <person name="Zhang R.-G."/>
        </authorList>
    </citation>
    <scope>NUCLEOTIDE SEQUENCE</scope>
    <source>
        <strain evidence="1">AT1</strain>
    </source>
</reference>
<sequence length="125" mass="14481">MVPMHKVNFGAKNKYEMNRTTRFFKHIEVTKLVKGRPHDNLKYLRIKMEFVERILSSVIAKHYYSIGEMIQPCDMLYNCAKQFAQLEKLLAALLLGGLVMCLSRNKVCNDEQARSNILGSAYFAF</sequence>
<accession>A0ACC0MQH7</accession>
<evidence type="ECO:0000313" key="1">
    <source>
        <dbReference type="EMBL" id="KAI8542762.1"/>
    </source>
</evidence>
<dbReference type="Proteomes" id="UP001062846">
    <property type="component" value="Chromosome 8"/>
</dbReference>